<accession>A0A6N6VVT5</accession>
<dbReference type="AlphaFoldDB" id="A0A6N6VVT5"/>
<feature type="transmembrane region" description="Helical" evidence="8">
    <location>
        <begin position="12"/>
        <end position="32"/>
    </location>
</feature>
<feature type="transmembrane region" description="Helical" evidence="8">
    <location>
        <begin position="239"/>
        <end position="259"/>
    </location>
</feature>
<comment type="function">
    <text evidence="1">Resistance to tetracycline by an active tetracycline efflux. This is an energy-dependent process that decreases the accumulation of the antibiotic in whole cells. This protein functions as a metal-tetracycline/H(+) antiporter.</text>
</comment>
<dbReference type="InterPro" id="IPR011701">
    <property type="entry name" value="MFS"/>
</dbReference>
<feature type="transmembrane region" description="Helical" evidence="8">
    <location>
        <begin position="308"/>
        <end position="327"/>
    </location>
</feature>
<reference evidence="10 11" key="1">
    <citation type="submission" date="2019-10" db="EMBL/GenBank/DDBJ databases">
        <title>New species of Slilvanegrellaceae.</title>
        <authorList>
            <person name="Pitt A."/>
            <person name="Hahn M.W."/>
        </authorList>
    </citation>
    <scope>NUCLEOTIDE SEQUENCE [LARGE SCALE GENOMIC DNA]</scope>
    <source>
        <strain evidence="10 11">SP-Ram-0.45-NSY-1</strain>
    </source>
</reference>
<dbReference type="CDD" id="cd17330">
    <property type="entry name" value="MFS_SLC46_TetA_like"/>
    <property type="match status" value="1"/>
</dbReference>
<comment type="caution">
    <text evidence="10">The sequence shown here is derived from an EMBL/GenBank/DDBJ whole genome shotgun (WGS) entry which is preliminary data.</text>
</comment>
<dbReference type="PROSITE" id="PS50850">
    <property type="entry name" value="MFS"/>
    <property type="match status" value="1"/>
</dbReference>
<feature type="transmembrane region" description="Helical" evidence="8">
    <location>
        <begin position="279"/>
        <end position="296"/>
    </location>
</feature>
<dbReference type="PANTHER" id="PTHR23504:SF15">
    <property type="entry name" value="MAJOR FACILITATOR SUPERFAMILY (MFS) PROFILE DOMAIN-CONTAINING PROTEIN"/>
    <property type="match status" value="1"/>
</dbReference>
<feature type="transmembrane region" description="Helical" evidence="8">
    <location>
        <begin position="76"/>
        <end position="94"/>
    </location>
</feature>
<organism evidence="10 11">
    <name type="scientific">Silvanigrella paludirubra</name>
    <dbReference type="NCBI Taxonomy" id="2499159"/>
    <lineage>
        <taxon>Bacteria</taxon>
        <taxon>Pseudomonadati</taxon>
        <taxon>Bdellovibrionota</taxon>
        <taxon>Oligoflexia</taxon>
        <taxon>Silvanigrellales</taxon>
        <taxon>Silvanigrellaceae</taxon>
        <taxon>Silvanigrella</taxon>
    </lineage>
</organism>
<dbReference type="PROSITE" id="PS00216">
    <property type="entry name" value="SUGAR_TRANSPORT_1"/>
    <property type="match status" value="1"/>
</dbReference>
<sequence length="431" mass="47966">MQHEKIQNKILKIIFFTIFIDLIGFGMFLPILPQIAREFHVSDSQIALLATWFAFASFISGGLLGYTSDVFGRKKILLATILISCLSQFLTGVANSYLFLVLAKILSGIGYGNIATAQACISDITSFKDRGRYMSIIGLAFGGGFTVGPIFGTIVVLSIDKFQLFHGSYIFGIAMLAVFLNVLNLIFVAYYLPETHFKFANVFYRGIFEKINPEYLPKNTTFNLNKQSIMYAIRDILKIKIFIAFMVILFIQILAFSGVETLLPFILKDAYFFGNLDIYKSYIIIGVFSIIANAFIAKKILKNFKESLVLKWGYILLILSMIGIPFYAPHPYFLFLSLSFLCVGIAIANPSINTLISISTPHKYQGFGFGLAQAVSSLARMIGPALLGLTYQNGIGNSYFIKEKSLYISAIILFTGLLIGMAFLKGSRKNS</sequence>
<evidence type="ECO:0000256" key="6">
    <source>
        <dbReference type="ARBA" id="ARBA00022989"/>
    </source>
</evidence>
<name>A0A6N6VVT5_9BACT</name>
<dbReference type="PRINTS" id="PR01035">
    <property type="entry name" value="TCRTETA"/>
</dbReference>
<dbReference type="SUPFAM" id="SSF103473">
    <property type="entry name" value="MFS general substrate transporter"/>
    <property type="match status" value="1"/>
</dbReference>
<proteinExistence type="inferred from homology"/>
<dbReference type="GO" id="GO:0016020">
    <property type="term" value="C:membrane"/>
    <property type="evidence" value="ECO:0007669"/>
    <property type="project" value="UniProtKB-SubCell"/>
</dbReference>
<protein>
    <submittedName>
        <fullName evidence="10">MFS transporter</fullName>
    </submittedName>
</protein>
<feature type="transmembrane region" description="Helical" evidence="8">
    <location>
        <begin position="44"/>
        <end position="64"/>
    </location>
</feature>
<dbReference type="OrthoDB" id="5293387at2"/>
<keyword evidence="6 8" id="KW-1133">Transmembrane helix</keyword>
<keyword evidence="7 8" id="KW-0472">Membrane</keyword>
<keyword evidence="5 8" id="KW-0812">Transmembrane</keyword>
<feature type="transmembrane region" description="Helical" evidence="8">
    <location>
        <begin position="100"/>
        <end position="121"/>
    </location>
</feature>
<evidence type="ECO:0000259" key="9">
    <source>
        <dbReference type="PROSITE" id="PS50850"/>
    </source>
</evidence>
<dbReference type="InterPro" id="IPR020846">
    <property type="entry name" value="MFS_dom"/>
</dbReference>
<dbReference type="Pfam" id="PF07690">
    <property type="entry name" value="MFS_1"/>
    <property type="match status" value="1"/>
</dbReference>
<comment type="similarity">
    <text evidence="3">Belongs to the major facilitator superfamily. TCR/Tet family.</text>
</comment>
<comment type="subcellular location">
    <subcellularLocation>
        <location evidence="2">Membrane</location>
        <topology evidence="2">Multi-pass membrane protein</topology>
    </subcellularLocation>
</comment>
<evidence type="ECO:0000256" key="1">
    <source>
        <dbReference type="ARBA" id="ARBA00003279"/>
    </source>
</evidence>
<keyword evidence="11" id="KW-1185">Reference proteome</keyword>
<dbReference type="EMBL" id="WFLM01000001">
    <property type="protein sequence ID" value="KAB8040700.1"/>
    <property type="molecule type" value="Genomic_DNA"/>
</dbReference>
<feature type="transmembrane region" description="Helical" evidence="8">
    <location>
        <begin position="333"/>
        <end position="352"/>
    </location>
</feature>
<evidence type="ECO:0000313" key="11">
    <source>
        <dbReference type="Proteomes" id="UP000437748"/>
    </source>
</evidence>
<gene>
    <name evidence="10" type="ORF">GCL60_01890</name>
</gene>
<evidence type="ECO:0000256" key="7">
    <source>
        <dbReference type="ARBA" id="ARBA00023136"/>
    </source>
</evidence>
<evidence type="ECO:0000313" key="10">
    <source>
        <dbReference type="EMBL" id="KAB8040700.1"/>
    </source>
</evidence>
<evidence type="ECO:0000256" key="2">
    <source>
        <dbReference type="ARBA" id="ARBA00004141"/>
    </source>
</evidence>
<dbReference type="InterPro" id="IPR005829">
    <property type="entry name" value="Sugar_transporter_CS"/>
</dbReference>
<dbReference type="InterPro" id="IPR036259">
    <property type="entry name" value="MFS_trans_sf"/>
</dbReference>
<dbReference type="Proteomes" id="UP000437748">
    <property type="component" value="Unassembled WGS sequence"/>
</dbReference>
<feature type="domain" description="Major facilitator superfamily (MFS) profile" evidence="9">
    <location>
        <begin position="10"/>
        <end position="428"/>
    </location>
</feature>
<evidence type="ECO:0000256" key="8">
    <source>
        <dbReference type="SAM" id="Phobius"/>
    </source>
</evidence>
<feature type="transmembrane region" description="Helical" evidence="8">
    <location>
        <begin position="364"/>
        <end position="386"/>
    </location>
</feature>
<keyword evidence="4" id="KW-0813">Transport</keyword>
<dbReference type="PANTHER" id="PTHR23504">
    <property type="entry name" value="MAJOR FACILITATOR SUPERFAMILY DOMAIN-CONTAINING PROTEIN 10"/>
    <property type="match status" value="1"/>
</dbReference>
<feature type="transmembrane region" description="Helical" evidence="8">
    <location>
        <begin position="169"/>
        <end position="192"/>
    </location>
</feature>
<dbReference type="InterPro" id="IPR001958">
    <property type="entry name" value="Tet-R_TetA/multi-R_MdtG-like"/>
</dbReference>
<evidence type="ECO:0000256" key="3">
    <source>
        <dbReference type="ARBA" id="ARBA00007520"/>
    </source>
</evidence>
<dbReference type="Gene3D" id="1.20.1250.20">
    <property type="entry name" value="MFS general substrate transporter like domains"/>
    <property type="match status" value="1"/>
</dbReference>
<evidence type="ECO:0000256" key="5">
    <source>
        <dbReference type="ARBA" id="ARBA00022692"/>
    </source>
</evidence>
<evidence type="ECO:0000256" key="4">
    <source>
        <dbReference type="ARBA" id="ARBA00022448"/>
    </source>
</evidence>
<dbReference type="RefSeq" id="WP_153418216.1">
    <property type="nucleotide sequence ID" value="NZ_WFLM01000001.1"/>
</dbReference>
<dbReference type="GO" id="GO:0022857">
    <property type="term" value="F:transmembrane transporter activity"/>
    <property type="evidence" value="ECO:0007669"/>
    <property type="project" value="InterPro"/>
</dbReference>
<feature type="transmembrane region" description="Helical" evidence="8">
    <location>
        <begin position="133"/>
        <end position="157"/>
    </location>
</feature>
<feature type="transmembrane region" description="Helical" evidence="8">
    <location>
        <begin position="406"/>
        <end position="424"/>
    </location>
</feature>